<dbReference type="Pfam" id="PF01464">
    <property type="entry name" value="SLT"/>
    <property type="match status" value="1"/>
</dbReference>
<dbReference type="InterPro" id="IPR023346">
    <property type="entry name" value="Lysozyme-like_dom_sf"/>
</dbReference>
<dbReference type="InterPro" id="IPR008258">
    <property type="entry name" value="Transglycosylase_SLT_dom_1"/>
</dbReference>
<dbReference type="RefSeq" id="WP_158394414.1">
    <property type="nucleotide sequence ID" value="NZ_CP026548.1"/>
</dbReference>
<dbReference type="CDD" id="cd16896">
    <property type="entry name" value="LT_Slt70-like"/>
    <property type="match status" value="1"/>
</dbReference>
<sequence>MPRLKTLFRLLRRLVVLVCIAAVLLTVLPPLAREADRLLYPRKYSQQVEQWAAEYELDPLLVYAFIRTESGFDPAATSSVEARGLMQMTEETFIWLRSKIAPDEGLTFDELYDPDVSIRFGCYYIHLCMERYGGDVATAAAAYHSGWGTVDNLLRMEEHSSDGQTLKGFPYNQMHHYVEKITASYAVYTRLYGG</sequence>
<comment type="caution">
    <text evidence="3">The sequence shown here is derived from an EMBL/GenBank/DDBJ whole genome shotgun (WGS) entry which is preliminary data.</text>
</comment>
<dbReference type="Proteomes" id="UP000260991">
    <property type="component" value="Unassembled WGS sequence"/>
</dbReference>
<dbReference type="PANTHER" id="PTHR37423">
    <property type="entry name" value="SOLUBLE LYTIC MUREIN TRANSGLYCOSYLASE-RELATED"/>
    <property type="match status" value="1"/>
</dbReference>
<dbReference type="SUPFAM" id="SSF53955">
    <property type="entry name" value="Lysozyme-like"/>
    <property type="match status" value="1"/>
</dbReference>
<evidence type="ECO:0000313" key="3">
    <source>
        <dbReference type="EMBL" id="RGB91396.1"/>
    </source>
</evidence>
<dbReference type="EMBL" id="PRLA01000001">
    <property type="protein sequence ID" value="RAW52878.1"/>
    <property type="molecule type" value="Genomic_DNA"/>
</dbReference>
<accession>A0A329TWA0</accession>
<organism evidence="3 5">
    <name type="scientific">Faecalibacterium prausnitzii</name>
    <dbReference type="NCBI Taxonomy" id="853"/>
    <lineage>
        <taxon>Bacteria</taxon>
        <taxon>Bacillati</taxon>
        <taxon>Bacillota</taxon>
        <taxon>Clostridia</taxon>
        <taxon>Eubacteriales</taxon>
        <taxon>Oscillospiraceae</taxon>
        <taxon>Faecalibacterium</taxon>
    </lineage>
</organism>
<dbReference type="AlphaFoldDB" id="A0A329TWA0"/>
<dbReference type="Proteomes" id="UP000250997">
    <property type="component" value="Unassembled WGS sequence"/>
</dbReference>
<evidence type="ECO:0000313" key="5">
    <source>
        <dbReference type="Proteomes" id="UP000260991"/>
    </source>
</evidence>
<gene>
    <name evidence="2" type="ORF">C4N27_01670</name>
    <name evidence="3" type="ORF">DWZ46_08365</name>
</gene>
<evidence type="ECO:0000259" key="1">
    <source>
        <dbReference type="Pfam" id="PF01464"/>
    </source>
</evidence>
<evidence type="ECO:0000313" key="4">
    <source>
        <dbReference type="Proteomes" id="UP000250997"/>
    </source>
</evidence>
<dbReference type="Gene3D" id="1.10.530.10">
    <property type="match status" value="1"/>
</dbReference>
<evidence type="ECO:0000313" key="2">
    <source>
        <dbReference type="EMBL" id="RAW52878.1"/>
    </source>
</evidence>
<dbReference type="EMBL" id="QVER01000008">
    <property type="protein sequence ID" value="RGB91396.1"/>
    <property type="molecule type" value="Genomic_DNA"/>
</dbReference>
<proteinExistence type="predicted"/>
<protein>
    <submittedName>
        <fullName evidence="2 3">Transglycosylase</fullName>
    </submittedName>
</protein>
<reference evidence="2 4" key="1">
    <citation type="submission" date="2018-02" db="EMBL/GenBank/DDBJ databases">
        <title>Complete genome sequencing of Faecalibacterium prausnitzii strains isolated from the human gut.</title>
        <authorList>
            <person name="Fitzgerald B.C."/>
            <person name="Shkoporov A.N."/>
            <person name="Ross P.R."/>
            <person name="Hill C."/>
        </authorList>
    </citation>
    <scope>NUCLEOTIDE SEQUENCE [LARGE SCALE GENOMIC DNA]</scope>
    <source>
        <strain evidence="2 4">APC942/18-1</strain>
    </source>
</reference>
<dbReference type="PANTHER" id="PTHR37423:SF5">
    <property type="entry name" value="SOLUBLE LYTIC MUREIN TRANSGLYCOSYLASE"/>
    <property type="match status" value="1"/>
</dbReference>
<feature type="domain" description="Transglycosylase SLT" evidence="1">
    <location>
        <begin position="48"/>
        <end position="159"/>
    </location>
</feature>
<reference evidence="3 5" key="2">
    <citation type="submission" date="2018-08" db="EMBL/GenBank/DDBJ databases">
        <title>A genome reference for cultivated species of the human gut microbiota.</title>
        <authorList>
            <person name="Zou Y."/>
            <person name="Xue W."/>
            <person name="Luo G."/>
        </authorList>
    </citation>
    <scope>NUCLEOTIDE SEQUENCE [LARGE SCALE GENOMIC DNA]</scope>
    <source>
        <strain evidence="3 5">AF32-8AC</strain>
    </source>
</reference>
<name>A0A329TWA0_9FIRM</name>